<organism evidence="5 6">
    <name type="scientific">Anthostomella pinea</name>
    <dbReference type="NCBI Taxonomy" id="933095"/>
    <lineage>
        <taxon>Eukaryota</taxon>
        <taxon>Fungi</taxon>
        <taxon>Dikarya</taxon>
        <taxon>Ascomycota</taxon>
        <taxon>Pezizomycotina</taxon>
        <taxon>Sordariomycetes</taxon>
        <taxon>Xylariomycetidae</taxon>
        <taxon>Xylariales</taxon>
        <taxon>Xylariaceae</taxon>
        <taxon>Anthostomella</taxon>
    </lineage>
</organism>
<gene>
    <name evidence="5" type="ORF">KHLLAP_LOCUS8622</name>
</gene>
<dbReference type="InterPro" id="IPR001806">
    <property type="entry name" value="Small_GTPase"/>
</dbReference>
<keyword evidence="1" id="KW-0488">Methylation</keyword>
<protein>
    <submittedName>
        <fullName evidence="5">Uu.00g093400.m01.CDS01</fullName>
    </submittedName>
</protein>
<dbReference type="CDD" id="cd00157">
    <property type="entry name" value="Rho"/>
    <property type="match status" value="1"/>
</dbReference>
<proteinExistence type="predicted"/>
<dbReference type="PROSITE" id="PS51419">
    <property type="entry name" value="RAB"/>
    <property type="match status" value="1"/>
</dbReference>
<feature type="region of interest" description="Disordered" evidence="4">
    <location>
        <begin position="1"/>
        <end position="52"/>
    </location>
</feature>
<dbReference type="PANTHER" id="PTHR24072">
    <property type="entry name" value="RHO FAMILY GTPASE"/>
    <property type="match status" value="1"/>
</dbReference>
<dbReference type="AlphaFoldDB" id="A0AAI8VNF3"/>
<dbReference type="InterPro" id="IPR027417">
    <property type="entry name" value="P-loop_NTPase"/>
</dbReference>
<feature type="region of interest" description="Disordered" evidence="4">
    <location>
        <begin position="101"/>
        <end position="121"/>
    </location>
</feature>
<evidence type="ECO:0000256" key="1">
    <source>
        <dbReference type="ARBA" id="ARBA00022481"/>
    </source>
</evidence>
<evidence type="ECO:0000256" key="3">
    <source>
        <dbReference type="ARBA" id="ARBA00023134"/>
    </source>
</evidence>
<feature type="region of interest" description="Disordered" evidence="4">
    <location>
        <begin position="164"/>
        <end position="188"/>
    </location>
</feature>
<feature type="compositionally biased region" description="Low complexity" evidence="4">
    <location>
        <begin position="33"/>
        <end position="51"/>
    </location>
</feature>
<sequence length="399" mass="44501">MATQIAPLELTLPTMSDLMPSSASKPKLTPAPSKTQLQKQRQSQQSLLQQQPEFSVPVSKSFAFSIADLWKPTKDSLLQWINELPGPVKREEPLEPAHFQAPKHALDPDGSYAGSSTDGHRDKRAKLGLGLAHHPAVESRRRRLVQSGKGFMRRVSHACQRVMAPGHAEQQDAYDGSTIRGSTSLPGTPGDRAKMRFVFVGDSECGKSSLLLRYYRDTFTLHYSKTQYELFNKTVEVDDQEVDLELWDTCGEVRLHQLQLLSYLAWDAIFLCFSVNSMKRFESAKTKWINEIRMYCRDAPIILVGLKKDMRVGSGLWAPLFPRVETRIGASQGTLAANGMGAVKYMECSAKTGEGVANIFEDGIRVVFDERAADAEAARLREKHAKKGENKLGQLLCFA</sequence>
<evidence type="ECO:0000256" key="4">
    <source>
        <dbReference type="SAM" id="MobiDB-lite"/>
    </source>
</evidence>
<accession>A0AAI8VNF3</accession>
<name>A0AAI8VNF3_9PEZI</name>
<dbReference type="PRINTS" id="PR00449">
    <property type="entry name" value="RASTRNSFRMNG"/>
</dbReference>
<dbReference type="SMART" id="SM00173">
    <property type="entry name" value="RAS"/>
    <property type="match status" value="1"/>
</dbReference>
<dbReference type="PROSITE" id="PS51420">
    <property type="entry name" value="RHO"/>
    <property type="match status" value="1"/>
</dbReference>
<keyword evidence="3" id="KW-0342">GTP-binding</keyword>
<dbReference type="Gene3D" id="3.40.50.300">
    <property type="entry name" value="P-loop containing nucleotide triphosphate hydrolases"/>
    <property type="match status" value="1"/>
</dbReference>
<dbReference type="SMART" id="SM00175">
    <property type="entry name" value="RAB"/>
    <property type="match status" value="1"/>
</dbReference>
<evidence type="ECO:0000256" key="2">
    <source>
        <dbReference type="ARBA" id="ARBA00022741"/>
    </source>
</evidence>
<dbReference type="GO" id="GO:0007264">
    <property type="term" value="P:small GTPase-mediated signal transduction"/>
    <property type="evidence" value="ECO:0007669"/>
    <property type="project" value="InterPro"/>
</dbReference>
<dbReference type="InterPro" id="IPR005225">
    <property type="entry name" value="Small_GTP-bd"/>
</dbReference>
<dbReference type="PROSITE" id="PS51421">
    <property type="entry name" value="RAS"/>
    <property type="match status" value="1"/>
</dbReference>
<comment type="caution">
    <text evidence="5">The sequence shown here is derived from an EMBL/GenBank/DDBJ whole genome shotgun (WGS) entry which is preliminary data.</text>
</comment>
<dbReference type="GO" id="GO:0003924">
    <property type="term" value="F:GTPase activity"/>
    <property type="evidence" value="ECO:0007669"/>
    <property type="project" value="InterPro"/>
</dbReference>
<dbReference type="Pfam" id="PF00071">
    <property type="entry name" value="Ras"/>
    <property type="match status" value="1"/>
</dbReference>
<dbReference type="SUPFAM" id="SSF52540">
    <property type="entry name" value="P-loop containing nucleoside triphosphate hydrolases"/>
    <property type="match status" value="1"/>
</dbReference>
<dbReference type="EMBL" id="CAUWAG010000010">
    <property type="protein sequence ID" value="CAJ2508154.1"/>
    <property type="molecule type" value="Genomic_DNA"/>
</dbReference>
<dbReference type="NCBIfam" id="TIGR00231">
    <property type="entry name" value="small_GTP"/>
    <property type="match status" value="1"/>
</dbReference>
<keyword evidence="6" id="KW-1185">Reference proteome</keyword>
<evidence type="ECO:0000313" key="6">
    <source>
        <dbReference type="Proteomes" id="UP001295740"/>
    </source>
</evidence>
<dbReference type="SMART" id="SM00174">
    <property type="entry name" value="RHO"/>
    <property type="match status" value="1"/>
</dbReference>
<evidence type="ECO:0000313" key="5">
    <source>
        <dbReference type="EMBL" id="CAJ2508154.1"/>
    </source>
</evidence>
<dbReference type="Proteomes" id="UP001295740">
    <property type="component" value="Unassembled WGS sequence"/>
</dbReference>
<dbReference type="InterPro" id="IPR003578">
    <property type="entry name" value="Small_GTPase_Rho"/>
</dbReference>
<dbReference type="GO" id="GO:0005525">
    <property type="term" value="F:GTP binding"/>
    <property type="evidence" value="ECO:0007669"/>
    <property type="project" value="UniProtKB-KW"/>
</dbReference>
<keyword evidence="2" id="KW-0547">Nucleotide-binding</keyword>
<reference evidence="5" key="1">
    <citation type="submission" date="2023-10" db="EMBL/GenBank/DDBJ databases">
        <authorList>
            <person name="Hackl T."/>
        </authorList>
    </citation>
    <scope>NUCLEOTIDE SEQUENCE</scope>
</reference>